<evidence type="ECO:0000313" key="4">
    <source>
        <dbReference type="Proteomes" id="UP000694569"/>
    </source>
</evidence>
<proteinExistence type="predicted"/>
<keyword evidence="2" id="KW-0472">Membrane</keyword>
<dbReference type="OrthoDB" id="6016677at2759"/>
<dbReference type="PANTHER" id="PTHR15527:SF0">
    <property type="entry name" value="MITOCHONDRIAL IMPORT RECEPTOR SUBUNIT TOM6 HOMOLOG"/>
    <property type="match status" value="1"/>
</dbReference>
<keyword evidence="4" id="KW-1185">Reference proteome</keyword>
<dbReference type="AlphaFoldDB" id="A0A8C5LTA4"/>
<dbReference type="Ensembl" id="ENSLLET00000004267.1">
    <property type="protein sequence ID" value="ENSLLEP00000004076.1"/>
    <property type="gene ID" value="ENSLLEG00000002630.1"/>
</dbReference>
<dbReference type="Proteomes" id="UP000694569">
    <property type="component" value="Unplaced"/>
</dbReference>
<dbReference type="PANTHER" id="PTHR15527">
    <property type="entry name" value="MITOCHONDRIAL IMPORT RECEPTOR SUBUNIT TOM6 HOMOLOG"/>
    <property type="match status" value="1"/>
</dbReference>
<keyword evidence="2" id="KW-0812">Transmembrane</keyword>
<reference evidence="3" key="2">
    <citation type="submission" date="2025-09" db="UniProtKB">
        <authorList>
            <consortium name="Ensembl"/>
        </authorList>
    </citation>
    <scope>IDENTIFICATION</scope>
</reference>
<dbReference type="InterPro" id="IPR029182">
    <property type="entry name" value="TOMM6"/>
</dbReference>
<organism evidence="3 4">
    <name type="scientific">Leptobrachium leishanense</name>
    <name type="common">Leishan spiny toad</name>
    <dbReference type="NCBI Taxonomy" id="445787"/>
    <lineage>
        <taxon>Eukaryota</taxon>
        <taxon>Metazoa</taxon>
        <taxon>Chordata</taxon>
        <taxon>Craniata</taxon>
        <taxon>Vertebrata</taxon>
        <taxon>Euteleostomi</taxon>
        <taxon>Amphibia</taxon>
        <taxon>Batrachia</taxon>
        <taxon>Anura</taxon>
        <taxon>Pelobatoidea</taxon>
        <taxon>Megophryidae</taxon>
        <taxon>Leptobrachium</taxon>
    </lineage>
</organism>
<dbReference type="GO" id="GO:0005742">
    <property type="term" value="C:mitochondrial outer membrane translocase complex"/>
    <property type="evidence" value="ECO:0007669"/>
    <property type="project" value="InterPro"/>
</dbReference>
<feature type="region of interest" description="Disordered" evidence="1">
    <location>
        <begin position="1"/>
        <end position="24"/>
    </location>
</feature>
<accession>A0A8C5LTA4</accession>
<feature type="transmembrane region" description="Helical" evidence="2">
    <location>
        <begin position="45"/>
        <end position="62"/>
    </location>
</feature>
<evidence type="ECO:0000313" key="3">
    <source>
        <dbReference type="Ensembl" id="ENSLLEP00000004076.1"/>
    </source>
</evidence>
<dbReference type="GeneTree" id="ENSGT00960000188185"/>
<sequence length="74" mass="8119">MNQEAANHLAEDMAPSGVEKGAGSRGWLRGTYDFITDRNDFRRNLIVNVGLFAAAVWIARNMTDMDLTAPPPAL</sequence>
<evidence type="ECO:0000256" key="1">
    <source>
        <dbReference type="SAM" id="MobiDB-lite"/>
    </source>
</evidence>
<evidence type="ECO:0008006" key="5">
    <source>
        <dbReference type="Google" id="ProtNLM"/>
    </source>
</evidence>
<protein>
    <recommendedName>
        <fullName evidence="5">Mitochondrial import receptor subunit TOM6 homolog</fullName>
    </recommendedName>
</protein>
<dbReference type="Pfam" id="PF15184">
    <property type="entry name" value="TOM6p"/>
    <property type="match status" value="1"/>
</dbReference>
<keyword evidence="2" id="KW-1133">Transmembrane helix</keyword>
<evidence type="ECO:0000256" key="2">
    <source>
        <dbReference type="SAM" id="Phobius"/>
    </source>
</evidence>
<reference evidence="3" key="1">
    <citation type="submission" date="2025-08" db="UniProtKB">
        <authorList>
            <consortium name="Ensembl"/>
        </authorList>
    </citation>
    <scope>IDENTIFICATION</scope>
</reference>
<name>A0A8C5LTA4_9ANUR</name>